<dbReference type="EMBL" id="AP019860">
    <property type="protein sequence ID" value="BBM86219.1"/>
    <property type="molecule type" value="Genomic_DNA"/>
</dbReference>
<accession>A0A5S9IQI3</accession>
<proteinExistence type="predicted"/>
<sequence length="219" mass="25775">MWNHYGAAFVKKCQKLDEKFQLSISDTPNTITLYMKLGHTIKDFARNINFREDLQKYLQKSIRVIVYGCILLLILYAFQAINSLSILTIIGFLSILSGVFRILMLPLCMLIMFGCYLWGKLICYKLEISQDKMFIGFYICGVRLDHCRLSWMDFSGVDYDSWQHTILHYNKNSKRYEHTLPLTNNTFYFSKQQRETLFDLLQFLQSHGKSMCHDLARAV</sequence>
<keyword evidence="3" id="KW-1185">Reference proteome</keyword>
<keyword evidence="1" id="KW-0812">Transmembrane</keyword>
<dbReference type="RefSeq" id="WP_151970286.1">
    <property type="nucleotide sequence ID" value="NZ_AP019860.1"/>
</dbReference>
<evidence type="ECO:0000256" key="1">
    <source>
        <dbReference type="SAM" id="Phobius"/>
    </source>
</evidence>
<keyword evidence="1" id="KW-1133">Transmembrane helix</keyword>
<feature type="transmembrane region" description="Helical" evidence="1">
    <location>
        <begin position="64"/>
        <end position="93"/>
    </location>
</feature>
<protein>
    <submittedName>
        <fullName evidence="2">Uncharacterized protein</fullName>
    </submittedName>
</protein>
<evidence type="ECO:0000313" key="3">
    <source>
        <dbReference type="Proteomes" id="UP000326354"/>
    </source>
</evidence>
<name>A0A5S9IQI3_UABAM</name>
<organism evidence="2 3">
    <name type="scientific">Uabimicrobium amorphum</name>
    <dbReference type="NCBI Taxonomy" id="2596890"/>
    <lineage>
        <taxon>Bacteria</taxon>
        <taxon>Pseudomonadati</taxon>
        <taxon>Planctomycetota</taxon>
        <taxon>Candidatus Uabimicrobiia</taxon>
        <taxon>Candidatus Uabimicrobiales</taxon>
        <taxon>Candidatus Uabimicrobiaceae</taxon>
        <taxon>Candidatus Uabimicrobium</taxon>
    </lineage>
</organism>
<feature type="transmembrane region" description="Helical" evidence="1">
    <location>
        <begin position="99"/>
        <end position="119"/>
    </location>
</feature>
<dbReference type="AlphaFoldDB" id="A0A5S9IQI3"/>
<dbReference type="KEGG" id="uam:UABAM_04605"/>
<reference evidence="2 3" key="1">
    <citation type="submission" date="2019-08" db="EMBL/GenBank/DDBJ databases">
        <title>Complete genome sequence of Candidatus Uab amorphum.</title>
        <authorList>
            <person name="Shiratori T."/>
            <person name="Suzuki S."/>
            <person name="Kakizawa Y."/>
            <person name="Ishida K."/>
        </authorList>
    </citation>
    <scope>NUCLEOTIDE SEQUENCE [LARGE SCALE GENOMIC DNA]</scope>
    <source>
        <strain evidence="2 3">SRT547</strain>
    </source>
</reference>
<gene>
    <name evidence="2" type="ORF">UABAM_04605</name>
</gene>
<evidence type="ECO:0000313" key="2">
    <source>
        <dbReference type="EMBL" id="BBM86219.1"/>
    </source>
</evidence>
<dbReference type="Proteomes" id="UP000326354">
    <property type="component" value="Chromosome"/>
</dbReference>
<keyword evidence="1" id="KW-0472">Membrane</keyword>